<sequence>MTHRRRSSLFLHVKSPPNPNDNPTLWEHRLRQRRPISRNPFEKSVPDGDYGNTVITSSPVIQSEPTKFEEVEAGDPPEEPVKLKSNWDMEWGEQVPSWLNLFFDLAWTATFSSLTSNNKFREPWVGSLNDAPLAFKLTTNTFIGFRDTHQLTIFSSITETSQVAYNVDFYTDDWFHLIFTFLQLLIFGALAATTRGYDVRNYILRSPGSSELETYDIITINPERYSTERLTKISLRVITFVLAMSRVFLLIQHLRVVIYAKITAKANRLPRQLFIVPATLVISTGLFVTAFLTTIAPKGTEPYGAKIKYACWGSAVLVEMVAHIIRFQLDLNQGIRLRSHGSITGRLSDITTIILGEGMNAIAGTFYAIEQAPGISVPTGSSGAAPLKSVRRRAAYIMMHLPWLLSVKNQLLLVNFLNSVDYIMLGISKSIKIADEAQLNATMRPLLLQAGLSFDREYSKLDDMISSNFSQYASLPNETATAFGDEITQVWYLRIQLSATLNTYLNYMENDTIPETVYSTIRSYQTDYNFTLEDLKVSKATNPPQLPHFGQIQEALVEPNRFHWASVFSRYTMGVCMILLLFLNIGSVQAYVGWNEQQLSRRAGVFKWIDATCVLPTLALAYAIQFIIDNALVYAAVWHSRKVASQEK</sequence>
<feature type="region of interest" description="Disordered" evidence="1">
    <location>
        <begin position="1"/>
        <end position="25"/>
    </location>
</feature>
<feature type="compositionally biased region" description="Polar residues" evidence="1">
    <location>
        <begin position="53"/>
        <end position="65"/>
    </location>
</feature>
<evidence type="ECO:0000256" key="1">
    <source>
        <dbReference type="SAM" id="MobiDB-lite"/>
    </source>
</evidence>
<keyword evidence="2" id="KW-0812">Transmembrane</keyword>
<feature type="region of interest" description="Disordered" evidence="1">
    <location>
        <begin position="37"/>
        <end position="79"/>
    </location>
</feature>
<comment type="caution">
    <text evidence="3">The sequence shown here is derived from an EMBL/GenBank/DDBJ whole genome shotgun (WGS) entry which is preliminary data.</text>
</comment>
<keyword evidence="2" id="KW-0472">Membrane</keyword>
<evidence type="ECO:0000313" key="4">
    <source>
        <dbReference type="Proteomes" id="UP000602905"/>
    </source>
</evidence>
<accession>A0A8H7HZH3</accession>
<proteinExistence type="predicted"/>
<organism evidence="3 4">
    <name type="scientific">Rhizoctonia solani</name>
    <dbReference type="NCBI Taxonomy" id="456999"/>
    <lineage>
        <taxon>Eukaryota</taxon>
        <taxon>Fungi</taxon>
        <taxon>Dikarya</taxon>
        <taxon>Basidiomycota</taxon>
        <taxon>Agaricomycotina</taxon>
        <taxon>Agaricomycetes</taxon>
        <taxon>Cantharellales</taxon>
        <taxon>Ceratobasidiaceae</taxon>
        <taxon>Rhizoctonia</taxon>
    </lineage>
</organism>
<protein>
    <submittedName>
        <fullName evidence="3">Bacterial low temperature requirement A protein (LtrA)</fullName>
    </submittedName>
</protein>
<feature type="transmembrane region" description="Helical" evidence="2">
    <location>
        <begin position="614"/>
        <end position="638"/>
    </location>
</feature>
<feature type="non-terminal residue" evidence="3">
    <location>
        <position position="648"/>
    </location>
</feature>
<keyword evidence="2" id="KW-1133">Transmembrane helix</keyword>
<dbReference type="AlphaFoldDB" id="A0A8H7HZH3"/>
<name>A0A8H7HZH3_9AGAM</name>
<feature type="transmembrane region" description="Helical" evidence="2">
    <location>
        <begin position="174"/>
        <end position="192"/>
    </location>
</feature>
<dbReference type="EMBL" id="JACYCD010000044">
    <property type="protein sequence ID" value="KAF8712288.1"/>
    <property type="molecule type" value="Genomic_DNA"/>
</dbReference>
<dbReference type="OrthoDB" id="3243926at2759"/>
<evidence type="ECO:0000256" key="2">
    <source>
        <dbReference type="SAM" id="Phobius"/>
    </source>
</evidence>
<evidence type="ECO:0000313" key="3">
    <source>
        <dbReference type="EMBL" id="KAF8712288.1"/>
    </source>
</evidence>
<gene>
    <name evidence="3" type="ORF">RHS03_01093</name>
</gene>
<dbReference type="Proteomes" id="UP000602905">
    <property type="component" value="Unassembled WGS sequence"/>
</dbReference>
<feature type="transmembrane region" description="Helical" evidence="2">
    <location>
        <begin position="571"/>
        <end position="594"/>
    </location>
</feature>
<feature type="transmembrane region" description="Helical" evidence="2">
    <location>
        <begin position="233"/>
        <end position="252"/>
    </location>
</feature>
<feature type="transmembrane region" description="Helical" evidence="2">
    <location>
        <begin position="273"/>
        <end position="295"/>
    </location>
</feature>
<reference evidence="3" key="1">
    <citation type="submission" date="2020-09" db="EMBL/GenBank/DDBJ databases">
        <title>Comparative genome analyses of four rice-infecting Rhizoctonia solani isolates reveal extensive enrichment of homogalacturonan modification genes.</title>
        <authorList>
            <person name="Lee D.-Y."/>
            <person name="Jeon J."/>
            <person name="Kim K.-T."/>
            <person name="Cheong K."/>
            <person name="Song H."/>
            <person name="Choi G."/>
            <person name="Ko J."/>
            <person name="Opiyo S.O."/>
            <person name="Zuo S."/>
            <person name="Madhav S."/>
            <person name="Lee Y.-H."/>
            <person name="Wang G.-L."/>
        </authorList>
    </citation>
    <scope>NUCLEOTIDE SEQUENCE</scope>
    <source>
        <strain evidence="3">AG1-IA WGL</strain>
    </source>
</reference>